<proteinExistence type="predicted"/>
<feature type="region of interest" description="Disordered" evidence="1">
    <location>
        <begin position="160"/>
        <end position="194"/>
    </location>
</feature>
<protein>
    <submittedName>
        <fullName evidence="2">Uncharacterized protein</fullName>
    </submittedName>
</protein>
<accession>A0A3N4LPQ6</accession>
<dbReference type="Proteomes" id="UP000267821">
    <property type="component" value="Unassembled WGS sequence"/>
</dbReference>
<name>A0A3N4LPQ6_9PEZI</name>
<gene>
    <name evidence="2" type="ORF">L211DRAFT_848714</name>
</gene>
<sequence>MEEDEDTSQSEESTDRIQLVEEGSTEGKTQELRELRPGGDDMLYLTLSDLNITDEPIVDKREDNDVDTLGGSEEVNVSGIMEEADDDNRECIPVISMISDRIMGYVREALREWKIRKMEQALATNMEHKRKEPTTENEESGIMGLEGLYKSHAFEDTHVKRIQDRKHRPRNKIYDSIPTITKGARYTRSMPTSA</sequence>
<reference evidence="2 3" key="1">
    <citation type="journal article" date="2018" name="Nat. Ecol. Evol.">
        <title>Pezizomycetes genomes reveal the molecular basis of ectomycorrhizal truffle lifestyle.</title>
        <authorList>
            <person name="Murat C."/>
            <person name="Payen T."/>
            <person name="Noel B."/>
            <person name="Kuo A."/>
            <person name="Morin E."/>
            <person name="Chen J."/>
            <person name="Kohler A."/>
            <person name="Krizsan K."/>
            <person name="Balestrini R."/>
            <person name="Da Silva C."/>
            <person name="Montanini B."/>
            <person name="Hainaut M."/>
            <person name="Levati E."/>
            <person name="Barry K.W."/>
            <person name="Belfiori B."/>
            <person name="Cichocki N."/>
            <person name="Clum A."/>
            <person name="Dockter R.B."/>
            <person name="Fauchery L."/>
            <person name="Guy J."/>
            <person name="Iotti M."/>
            <person name="Le Tacon F."/>
            <person name="Lindquist E.A."/>
            <person name="Lipzen A."/>
            <person name="Malagnac F."/>
            <person name="Mello A."/>
            <person name="Molinier V."/>
            <person name="Miyauchi S."/>
            <person name="Poulain J."/>
            <person name="Riccioni C."/>
            <person name="Rubini A."/>
            <person name="Sitrit Y."/>
            <person name="Splivallo R."/>
            <person name="Traeger S."/>
            <person name="Wang M."/>
            <person name="Zifcakova L."/>
            <person name="Wipf D."/>
            <person name="Zambonelli A."/>
            <person name="Paolocci F."/>
            <person name="Nowrousian M."/>
            <person name="Ottonello S."/>
            <person name="Baldrian P."/>
            <person name="Spatafora J.W."/>
            <person name="Henrissat B."/>
            <person name="Nagy L.G."/>
            <person name="Aury J.M."/>
            <person name="Wincker P."/>
            <person name="Grigoriev I.V."/>
            <person name="Bonfante P."/>
            <person name="Martin F.M."/>
        </authorList>
    </citation>
    <scope>NUCLEOTIDE SEQUENCE [LARGE SCALE GENOMIC DNA]</scope>
    <source>
        <strain evidence="2 3">ATCC MYA-4762</strain>
    </source>
</reference>
<organism evidence="2 3">
    <name type="scientific">Terfezia boudieri ATCC MYA-4762</name>
    <dbReference type="NCBI Taxonomy" id="1051890"/>
    <lineage>
        <taxon>Eukaryota</taxon>
        <taxon>Fungi</taxon>
        <taxon>Dikarya</taxon>
        <taxon>Ascomycota</taxon>
        <taxon>Pezizomycotina</taxon>
        <taxon>Pezizomycetes</taxon>
        <taxon>Pezizales</taxon>
        <taxon>Pezizaceae</taxon>
        <taxon>Terfezia</taxon>
    </lineage>
</organism>
<evidence type="ECO:0000313" key="3">
    <source>
        <dbReference type="Proteomes" id="UP000267821"/>
    </source>
</evidence>
<keyword evidence="3" id="KW-1185">Reference proteome</keyword>
<dbReference type="InParanoid" id="A0A3N4LPQ6"/>
<evidence type="ECO:0000313" key="2">
    <source>
        <dbReference type="EMBL" id="RPB24907.1"/>
    </source>
</evidence>
<dbReference type="EMBL" id="ML121540">
    <property type="protein sequence ID" value="RPB24907.1"/>
    <property type="molecule type" value="Genomic_DNA"/>
</dbReference>
<dbReference type="AlphaFoldDB" id="A0A3N4LPQ6"/>
<dbReference type="OrthoDB" id="1645289at2759"/>
<evidence type="ECO:0000256" key="1">
    <source>
        <dbReference type="SAM" id="MobiDB-lite"/>
    </source>
</evidence>
<feature type="compositionally biased region" description="Basic and acidic residues" evidence="1">
    <location>
        <begin position="28"/>
        <end position="39"/>
    </location>
</feature>
<feature type="region of interest" description="Disordered" evidence="1">
    <location>
        <begin position="1"/>
        <end position="39"/>
    </location>
</feature>